<dbReference type="AlphaFoldDB" id="A0A4Y2W6V5"/>
<proteinExistence type="predicted"/>
<reference evidence="2 3" key="1">
    <citation type="journal article" date="2019" name="Sci. Rep.">
        <title>Orb-weaving spider Araneus ventricosus genome elucidates the spidroin gene catalogue.</title>
        <authorList>
            <person name="Kono N."/>
            <person name="Nakamura H."/>
            <person name="Ohtoshi R."/>
            <person name="Moran D.A.P."/>
            <person name="Shinohara A."/>
            <person name="Yoshida Y."/>
            <person name="Fujiwara M."/>
            <person name="Mori M."/>
            <person name="Tomita M."/>
            <person name="Arakawa K."/>
        </authorList>
    </citation>
    <scope>NUCLEOTIDE SEQUENCE [LARGE SCALE GENOMIC DNA]</scope>
</reference>
<comment type="caution">
    <text evidence="2">The sequence shown here is derived from an EMBL/GenBank/DDBJ whole genome shotgun (WGS) entry which is preliminary data.</text>
</comment>
<sequence length="92" mass="10936">MPHFGPRWPSGKVSPSGRRVPDSRHDSNEDPPCLRARCTRNITWTISFRWRGAKDWRVKCRTRHLTTIQNDEVRLKMVLEICWCFLKANRSE</sequence>
<accession>A0A4Y2W6V5</accession>
<protein>
    <submittedName>
        <fullName evidence="2">Uncharacterized protein</fullName>
    </submittedName>
</protein>
<evidence type="ECO:0000313" key="3">
    <source>
        <dbReference type="Proteomes" id="UP000499080"/>
    </source>
</evidence>
<dbReference type="EMBL" id="BGPR01056641">
    <property type="protein sequence ID" value="GBO33115.1"/>
    <property type="molecule type" value="Genomic_DNA"/>
</dbReference>
<evidence type="ECO:0000256" key="1">
    <source>
        <dbReference type="SAM" id="MobiDB-lite"/>
    </source>
</evidence>
<gene>
    <name evidence="2" type="ORF">AVEN_169247_1</name>
</gene>
<feature type="compositionally biased region" description="Basic and acidic residues" evidence="1">
    <location>
        <begin position="19"/>
        <end position="28"/>
    </location>
</feature>
<name>A0A4Y2W6V5_ARAVE</name>
<feature type="region of interest" description="Disordered" evidence="1">
    <location>
        <begin position="1"/>
        <end position="31"/>
    </location>
</feature>
<dbReference type="Proteomes" id="UP000499080">
    <property type="component" value="Unassembled WGS sequence"/>
</dbReference>
<keyword evidence="3" id="KW-1185">Reference proteome</keyword>
<organism evidence="2 3">
    <name type="scientific">Araneus ventricosus</name>
    <name type="common">Orbweaver spider</name>
    <name type="synonym">Epeira ventricosa</name>
    <dbReference type="NCBI Taxonomy" id="182803"/>
    <lineage>
        <taxon>Eukaryota</taxon>
        <taxon>Metazoa</taxon>
        <taxon>Ecdysozoa</taxon>
        <taxon>Arthropoda</taxon>
        <taxon>Chelicerata</taxon>
        <taxon>Arachnida</taxon>
        <taxon>Araneae</taxon>
        <taxon>Araneomorphae</taxon>
        <taxon>Entelegynae</taxon>
        <taxon>Araneoidea</taxon>
        <taxon>Araneidae</taxon>
        <taxon>Araneus</taxon>
    </lineage>
</organism>
<evidence type="ECO:0000313" key="2">
    <source>
        <dbReference type="EMBL" id="GBO33115.1"/>
    </source>
</evidence>